<dbReference type="Gene3D" id="3.40.1190.20">
    <property type="match status" value="1"/>
</dbReference>
<dbReference type="SUPFAM" id="SSF53613">
    <property type="entry name" value="Ribokinase-like"/>
    <property type="match status" value="1"/>
</dbReference>
<evidence type="ECO:0000259" key="4">
    <source>
        <dbReference type="Pfam" id="PF00294"/>
    </source>
</evidence>
<keyword evidence="3" id="KW-0418">Kinase</keyword>
<dbReference type="Gene3D" id="3.30.1110.10">
    <property type="match status" value="1"/>
</dbReference>
<dbReference type="GO" id="GO:0016301">
    <property type="term" value="F:kinase activity"/>
    <property type="evidence" value="ECO:0007669"/>
    <property type="project" value="UniProtKB-KW"/>
</dbReference>
<dbReference type="InterPro" id="IPR011611">
    <property type="entry name" value="PfkB_dom"/>
</dbReference>
<evidence type="ECO:0000256" key="1">
    <source>
        <dbReference type="ARBA" id="ARBA00010688"/>
    </source>
</evidence>
<reference evidence="5" key="1">
    <citation type="submission" date="2018-05" db="EMBL/GenBank/DDBJ databases">
        <authorList>
            <person name="Lanie J.A."/>
            <person name="Ng W.-L."/>
            <person name="Kazmierczak K.M."/>
            <person name="Andrzejewski T.M."/>
            <person name="Davidsen T.M."/>
            <person name="Wayne K.J."/>
            <person name="Tettelin H."/>
            <person name="Glass J.I."/>
            <person name="Rusch D."/>
            <person name="Podicherti R."/>
            <person name="Tsui H.-C.T."/>
            <person name="Winkler M.E."/>
        </authorList>
    </citation>
    <scope>NUCLEOTIDE SEQUENCE</scope>
</reference>
<gene>
    <name evidence="5" type="ORF">METZ01_LOCUS34888</name>
</gene>
<evidence type="ECO:0000256" key="2">
    <source>
        <dbReference type="ARBA" id="ARBA00022679"/>
    </source>
</evidence>
<evidence type="ECO:0000313" key="5">
    <source>
        <dbReference type="EMBL" id="SUZ82034.1"/>
    </source>
</evidence>
<keyword evidence="2" id="KW-0808">Transferase</keyword>
<dbReference type="CDD" id="cd01168">
    <property type="entry name" value="adenosine_kinase"/>
    <property type="match status" value="1"/>
</dbReference>
<comment type="similarity">
    <text evidence="1">Belongs to the carbohydrate kinase PfkB family.</text>
</comment>
<dbReference type="AlphaFoldDB" id="A0A381QST8"/>
<feature type="domain" description="Carbohydrate kinase PfkB" evidence="4">
    <location>
        <begin position="57"/>
        <end position="317"/>
    </location>
</feature>
<dbReference type="InterPro" id="IPR002173">
    <property type="entry name" value="Carboh/pur_kinase_PfkB_CS"/>
</dbReference>
<protein>
    <recommendedName>
        <fullName evidence="4">Carbohydrate kinase PfkB domain-containing protein</fullName>
    </recommendedName>
</protein>
<dbReference type="PROSITE" id="PS00584">
    <property type="entry name" value="PFKB_KINASES_2"/>
    <property type="match status" value="1"/>
</dbReference>
<dbReference type="EMBL" id="UINC01001488">
    <property type="protein sequence ID" value="SUZ82034.1"/>
    <property type="molecule type" value="Genomic_DNA"/>
</dbReference>
<dbReference type="PANTHER" id="PTHR43320">
    <property type="entry name" value="SUGAR KINASE"/>
    <property type="match status" value="1"/>
</dbReference>
<dbReference type="InterPro" id="IPR052700">
    <property type="entry name" value="Carb_kinase_PfkB-like"/>
</dbReference>
<dbReference type="PANTHER" id="PTHR43320:SF3">
    <property type="entry name" value="CARBOHYDRATE KINASE PFKB DOMAIN-CONTAINING PROTEIN"/>
    <property type="match status" value="1"/>
</dbReference>
<name>A0A381QST8_9ZZZZ</name>
<dbReference type="InterPro" id="IPR029056">
    <property type="entry name" value="Ribokinase-like"/>
</dbReference>
<organism evidence="5">
    <name type="scientific">marine metagenome</name>
    <dbReference type="NCBI Taxonomy" id="408172"/>
    <lineage>
        <taxon>unclassified sequences</taxon>
        <taxon>metagenomes</taxon>
        <taxon>ecological metagenomes</taxon>
    </lineage>
</organism>
<accession>A0A381QST8</accession>
<proteinExistence type="inferred from homology"/>
<evidence type="ECO:0000256" key="3">
    <source>
        <dbReference type="ARBA" id="ARBA00022777"/>
    </source>
</evidence>
<sequence length="339" mass="36128">MSYDLVGIGNALVDIEVQVDDAFIEQASVTKGGMTLSSIEDQKKILEFLESKPKKISSGGSAANTVHGASVLGTKSYYLGSVANDANGKYYTEDMKNCGVGFSGPGIDEQGTGTCVILITPDTERTMLTNLGVSSSLHPEIVDERIVKNARGVYVEGYLWTEDGAREAGLRMARLAKKAGIPVSFTLSDAFVVNTFKESLVDFIQWNVDILFCNEVEALAMTGEADPITAFKRLQEMVDTVFLTLGSNGSLVGKRGLEPIEVKTFPVKAVDTTGAGDLFAAGALYGMLENYSLKESAIIGSYCAAQVVSHMGGRLPVHSQTDAGKILAEYEKLFSNGGA</sequence>
<dbReference type="Pfam" id="PF00294">
    <property type="entry name" value="PfkB"/>
    <property type="match status" value="1"/>
</dbReference>